<evidence type="ECO:0000313" key="3">
    <source>
        <dbReference type="EMBL" id="MEN0642143.1"/>
    </source>
</evidence>
<reference evidence="3 4" key="1">
    <citation type="submission" date="2024-03" db="EMBL/GenBank/DDBJ databases">
        <title>Bacilli Hybrid Assemblies.</title>
        <authorList>
            <person name="Kovac J."/>
        </authorList>
    </citation>
    <scope>NUCLEOTIDE SEQUENCE [LARGE SCALE GENOMIC DNA]</scope>
    <source>
        <strain evidence="3 4">FSL R7-0666</strain>
    </source>
</reference>
<gene>
    <name evidence="3" type="ORF">MKY91_03055</name>
</gene>
<feature type="transmembrane region" description="Helical" evidence="1">
    <location>
        <begin position="20"/>
        <end position="37"/>
    </location>
</feature>
<keyword evidence="1" id="KW-1133">Transmembrane helix</keyword>
<organism evidence="3 4">
    <name type="scientific">Alkalicoccobacillus gibsonii</name>
    <dbReference type="NCBI Taxonomy" id="79881"/>
    <lineage>
        <taxon>Bacteria</taxon>
        <taxon>Bacillati</taxon>
        <taxon>Bacillota</taxon>
        <taxon>Bacilli</taxon>
        <taxon>Bacillales</taxon>
        <taxon>Bacillaceae</taxon>
        <taxon>Alkalicoccobacillus</taxon>
    </lineage>
</organism>
<evidence type="ECO:0000313" key="4">
    <source>
        <dbReference type="Proteomes" id="UP001418796"/>
    </source>
</evidence>
<proteinExistence type="predicted"/>
<dbReference type="EMBL" id="JBCITK010000001">
    <property type="protein sequence ID" value="MEN0642143.1"/>
    <property type="molecule type" value="Genomic_DNA"/>
</dbReference>
<protein>
    <submittedName>
        <fullName evidence="3">Flp1 family type IVb pilin</fullName>
    </submittedName>
</protein>
<dbReference type="InterPro" id="IPR031564">
    <property type="entry name" value="Flp1-like"/>
</dbReference>
<accession>A0ABU9VE15</accession>
<evidence type="ECO:0000259" key="2">
    <source>
        <dbReference type="Pfam" id="PF16982"/>
    </source>
</evidence>
<comment type="caution">
    <text evidence="3">The sequence shown here is derived from an EMBL/GenBank/DDBJ whole genome shotgun (WGS) entry which is preliminary data.</text>
</comment>
<dbReference type="Pfam" id="PF16982">
    <property type="entry name" value="Flp1_like"/>
    <property type="match status" value="1"/>
</dbReference>
<sequence>MNTLSNFFKTFWTDEEGLQTLEILLIVAVVVVIALTFRDKITEWVTTLVNFGDDKVGDITGD</sequence>
<dbReference type="Proteomes" id="UP001418796">
    <property type="component" value="Unassembled WGS sequence"/>
</dbReference>
<dbReference type="RefSeq" id="WP_203088848.1">
    <property type="nucleotide sequence ID" value="NZ_JAEUZA010000003.1"/>
</dbReference>
<keyword evidence="4" id="KW-1185">Reference proteome</keyword>
<keyword evidence="1" id="KW-0472">Membrane</keyword>
<evidence type="ECO:0000256" key="1">
    <source>
        <dbReference type="SAM" id="Phobius"/>
    </source>
</evidence>
<keyword evidence="1" id="KW-0812">Transmembrane</keyword>
<feature type="domain" description="Putative Flagellin Flp1-like" evidence="2">
    <location>
        <begin position="11"/>
        <end position="49"/>
    </location>
</feature>
<name>A0ABU9VE15_9BACI</name>